<keyword evidence="5" id="KW-0469">Meiosis</keyword>
<sequence length="195" mass="22473">MKEQNRPYSHNDIFLNHAKRMPKTGIQATLEKLAKDGLLVEKMYGKTAIYVVNQDQFETVDEESYKQLTVENDQLREIVKQKRKEAKELEIELRKYTTKITSAQLKLNMKEKKESIVTLKNQIEKLKEAGASTNVEELENAVKCNTKLAKLWKSRKRIGDDMMSAVSEGLQKPMKVFIELADLNLDPADAIIPKY</sequence>
<evidence type="ECO:0000313" key="9">
    <source>
        <dbReference type="Proteomes" id="UP000001307"/>
    </source>
</evidence>
<dbReference type="GO" id="GO:0010774">
    <property type="term" value="P:meiotic strand invasion involved in reciprocal meiotic recombination"/>
    <property type="evidence" value="ECO:0007669"/>
    <property type="project" value="TreeGrafter"/>
</dbReference>
<evidence type="ECO:0000259" key="7">
    <source>
        <dbReference type="Pfam" id="PF07106"/>
    </source>
</evidence>
<dbReference type="EMBL" id="FN653231">
    <property type="protein sequence ID" value="CBY13893.1"/>
    <property type="molecule type" value="Genomic_DNA"/>
</dbReference>
<evidence type="ECO:0000256" key="3">
    <source>
        <dbReference type="ARBA" id="ARBA00023172"/>
    </source>
</evidence>
<evidence type="ECO:0000256" key="6">
    <source>
        <dbReference type="SAM" id="Coils"/>
    </source>
</evidence>
<reference evidence="8" key="1">
    <citation type="journal article" date="2010" name="Science">
        <title>Plasticity of animal genome architecture unmasked by rapid evolution of a pelagic tunicate.</title>
        <authorList>
            <person name="Denoeud F."/>
            <person name="Henriet S."/>
            <person name="Mungpakdee S."/>
            <person name="Aury J.M."/>
            <person name="Da Silva C."/>
            <person name="Brinkmann H."/>
            <person name="Mikhaleva J."/>
            <person name="Olsen L.C."/>
            <person name="Jubin C."/>
            <person name="Canestro C."/>
            <person name="Bouquet J.M."/>
            <person name="Danks G."/>
            <person name="Poulain J."/>
            <person name="Campsteijn C."/>
            <person name="Adamski M."/>
            <person name="Cross I."/>
            <person name="Yadetie F."/>
            <person name="Muffato M."/>
            <person name="Louis A."/>
            <person name="Butcher S."/>
            <person name="Tsagkogeorga G."/>
            <person name="Konrad A."/>
            <person name="Singh S."/>
            <person name="Jensen M.F."/>
            <person name="Cong E.H."/>
            <person name="Eikeseth-Otteraa H."/>
            <person name="Noel B."/>
            <person name="Anthouard V."/>
            <person name="Porcel B.M."/>
            <person name="Kachouri-Lafond R."/>
            <person name="Nishino A."/>
            <person name="Ugolini M."/>
            <person name="Chourrout P."/>
            <person name="Nishida H."/>
            <person name="Aasland R."/>
            <person name="Huzurbazar S."/>
            <person name="Westhof E."/>
            <person name="Delsuc F."/>
            <person name="Lehrach H."/>
            <person name="Reinhardt R."/>
            <person name="Weissenbach J."/>
            <person name="Roy S.W."/>
            <person name="Artiguenave F."/>
            <person name="Postlethwait J.H."/>
            <person name="Manak J.R."/>
            <person name="Thompson E.M."/>
            <person name="Jaillon O."/>
            <person name="Du Pasquier L."/>
            <person name="Boudinot P."/>
            <person name="Liberles D.A."/>
            <person name="Volff J.N."/>
            <person name="Philippe H."/>
            <person name="Lenhard B."/>
            <person name="Roest Crollius H."/>
            <person name="Wincker P."/>
            <person name="Chourrout D."/>
        </authorList>
    </citation>
    <scope>NUCLEOTIDE SEQUENCE [LARGE SCALE GENOMIC DNA]</scope>
</reference>
<dbReference type="PANTHER" id="PTHR15938:SF0">
    <property type="entry name" value="HOMOLOGOUS-PAIRING PROTEIN 2 HOMOLOG"/>
    <property type="match status" value="1"/>
</dbReference>
<dbReference type="AlphaFoldDB" id="E4XW38"/>
<dbReference type="GO" id="GO:0120231">
    <property type="term" value="C:DNA recombinase auxiliary factor complex"/>
    <property type="evidence" value="ECO:0007669"/>
    <property type="project" value="TreeGrafter"/>
</dbReference>
<dbReference type="GO" id="GO:0003690">
    <property type="term" value="F:double-stranded DNA binding"/>
    <property type="evidence" value="ECO:0007669"/>
    <property type="project" value="TreeGrafter"/>
</dbReference>
<dbReference type="InterPro" id="IPR010776">
    <property type="entry name" value="Hop2_WH_dom"/>
</dbReference>
<protein>
    <recommendedName>
        <fullName evidence="7">Homologous-pairing protein 2 winged helix domain-containing protein</fullName>
    </recommendedName>
</protein>
<feature type="coiled-coil region" evidence="6">
    <location>
        <begin position="65"/>
        <end position="129"/>
    </location>
</feature>
<dbReference type="GO" id="GO:0000794">
    <property type="term" value="C:condensed nuclear chromosome"/>
    <property type="evidence" value="ECO:0007669"/>
    <property type="project" value="TreeGrafter"/>
</dbReference>
<dbReference type="Pfam" id="PF07106">
    <property type="entry name" value="WHD_TBPIP"/>
    <property type="match status" value="1"/>
</dbReference>
<keyword evidence="9" id="KW-1185">Reference proteome</keyword>
<evidence type="ECO:0000256" key="1">
    <source>
        <dbReference type="ARBA" id="ARBA00004123"/>
    </source>
</evidence>
<evidence type="ECO:0000256" key="4">
    <source>
        <dbReference type="ARBA" id="ARBA00023242"/>
    </source>
</evidence>
<name>E4XW38_OIKDI</name>
<keyword evidence="6" id="KW-0175">Coiled coil</keyword>
<evidence type="ECO:0000256" key="2">
    <source>
        <dbReference type="ARBA" id="ARBA00007922"/>
    </source>
</evidence>
<keyword evidence="3" id="KW-0233">DNA recombination</keyword>
<dbReference type="Gene3D" id="1.10.10.10">
    <property type="entry name" value="Winged helix-like DNA-binding domain superfamily/Winged helix DNA-binding domain"/>
    <property type="match status" value="1"/>
</dbReference>
<dbReference type="InParanoid" id="E4XW38"/>
<dbReference type="GO" id="GO:0007129">
    <property type="term" value="P:homologous chromosome pairing at meiosis"/>
    <property type="evidence" value="ECO:0007669"/>
    <property type="project" value="TreeGrafter"/>
</dbReference>
<dbReference type="GO" id="GO:0120230">
    <property type="term" value="F:recombinase activator activity"/>
    <property type="evidence" value="ECO:0007669"/>
    <property type="project" value="TreeGrafter"/>
</dbReference>
<evidence type="ECO:0000313" key="8">
    <source>
        <dbReference type="EMBL" id="CBY13893.1"/>
    </source>
</evidence>
<accession>E4XW38</accession>
<keyword evidence="4" id="KW-0539">Nucleus</keyword>
<dbReference type="GO" id="GO:0000709">
    <property type="term" value="P:meiotic joint molecule formation"/>
    <property type="evidence" value="ECO:0007669"/>
    <property type="project" value="TreeGrafter"/>
</dbReference>
<feature type="domain" description="Homologous-pairing protein 2 winged helix" evidence="7">
    <location>
        <begin position="1"/>
        <end position="53"/>
    </location>
</feature>
<dbReference type="InterPro" id="IPR036388">
    <property type="entry name" value="WH-like_DNA-bd_sf"/>
</dbReference>
<proteinExistence type="inferred from homology"/>
<dbReference type="OrthoDB" id="272266at2759"/>
<dbReference type="PANTHER" id="PTHR15938">
    <property type="entry name" value="TBP-1 INTERACTING PROTEIN"/>
    <property type="match status" value="1"/>
</dbReference>
<dbReference type="FunCoup" id="E4XW38">
    <property type="interactions" value="5"/>
</dbReference>
<evidence type="ECO:0000256" key="5">
    <source>
        <dbReference type="ARBA" id="ARBA00023254"/>
    </source>
</evidence>
<gene>
    <name evidence="8" type="ORF">GSOID_T00006847001</name>
</gene>
<comment type="similarity">
    <text evidence="2">Belongs to the HOP2 family.</text>
</comment>
<dbReference type="Proteomes" id="UP000001307">
    <property type="component" value="Unassembled WGS sequence"/>
</dbReference>
<organism evidence="8">
    <name type="scientific">Oikopleura dioica</name>
    <name type="common">Tunicate</name>
    <dbReference type="NCBI Taxonomy" id="34765"/>
    <lineage>
        <taxon>Eukaryota</taxon>
        <taxon>Metazoa</taxon>
        <taxon>Chordata</taxon>
        <taxon>Tunicata</taxon>
        <taxon>Appendicularia</taxon>
        <taxon>Copelata</taxon>
        <taxon>Oikopleuridae</taxon>
        <taxon>Oikopleura</taxon>
    </lineage>
</organism>
<comment type="subcellular location">
    <subcellularLocation>
        <location evidence="1">Nucleus</location>
    </subcellularLocation>
</comment>